<evidence type="ECO:0000256" key="10">
    <source>
        <dbReference type="SAM" id="Coils"/>
    </source>
</evidence>
<accession>A0AAV7AJE9</accession>
<name>A0AAV7AJE9_ENGPU</name>
<comment type="subunit">
    <text evidence="7">Component of the ribosome quality control complex (RQC), composed of the E3 ubiquitin ligase LTN1, TCF25 and NEMF associated with the 60S ribosomal subunit. The complex probably also contains VCP/p97 and its ubiquitin-binding cofactors. Interacts (via its N-terminus) with XPO1.</text>
</comment>
<comment type="similarity">
    <text evidence="3">Belongs to the NEMF family.</text>
</comment>
<feature type="coiled-coil region" evidence="10">
    <location>
        <begin position="336"/>
        <end position="373"/>
    </location>
</feature>
<dbReference type="AlphaFoldDB" id="A0AAV7AJE9"/>
<organism evidence="14 15">
    <name type="scientific">Engystomops pustulosus</name>
    <name type="common">Tungara frog</name>
    <name type="synonym">Physalaemus pustulosus</name>
    <dbReference type="NCBI Taxonomy" id="76066"/>
    <lineage>
        <taxon>Eukaryota</taxon>
        <taxon>Metazoa</taxon>
        <taxon>Chordata</taxon>
        <taxon>Craniata</taxon>
        <taxon>Vertebrata</taxon>
        <taxon>Euteleostomi</taxon>
        <taxon>Amphibia</taxon>
        <taxon>Batrachia</taxon>
        <taxon>Anura</taxon>
        <taxon>Neobatrachia</taxon>
        <taxon>Hyloidea</taxon>
        <taxon>Leptodactylidae</taxon>
        <taxon>Leiuperinae</taxon>
        <taxon>Engystomops</taxon>
    </lineage>
</organism>
<dbReference type="Pfam" id="PF11923">
    <property type="entry name" value="NFACT-C"/>
    <property type="match status" value="1"/>
</dbReference>
<evidence type="ECO:0000256" key="3">
    <source>
        <dbReference type="ARBA" id="ARBA00008318"/>
    </source>
</evidence>
<dbReference type="GO" id="GO:0000049">
    <property type="term" value="F:tRNA binding"/>
    <property type="evidence" value="ECO:0007669"/>
    <property type="project" value="TreeGrafter"/>
</dbReference>
<evidence type="ECO:0000256" key="9">
    <source>
        <dbReference type="ARBA" id="ARBA00076869"/>
    </source>
</evidence>
<evidence type="ECO:0000313" key="15">
    <source>
        <dbReference type="Proteomes" id="UP000824782"/>
    </source>
</evidence>
<keyword evidence="15" id="KW-1185">Reference proteome</keyword>
<feature type="coiled-coil region" evidence="10">
    <location>
        <begin position="514"/>
        <end position="541"/>
    </location>
</feature>
<feature type="region of interest" description="Disordered" evidence="11">
    <location>
        <begin position="1057"/>
        <end position="1103"/>
    </location>
</feature>
<dbReference type="GO" id="GO:0140708">
    <property type="term" value="P:CAT tailing"/>
    <property type="evidence" value="ECO:0007669"/>
    <property type="project" value="UniProtKB-ARBA"/>
</dbReference>
<comment type="caution">
    <text evidence="14">The sequence shown here is derived from an EMBL/GenBank/DDBJ whole genome shotgun (WGS) entry which is preliminary data.</text>
</comment>
<feature type="compositionally biased region" description="Polar residues" evidence="11">
    <location>
        <begin position="780"/>
        <end position="789"/>
    </location>
</feature>
<protein>
    <recommendedName>
        <fullName evidence="8">Ribosome quality control complex subunit NEMF</fullName>
    </recommendedName>
    <alternativeName>
        <fullName evidence="9">Nuclear export mediator factor</fullName>
    </alternativeName>
</protein>
<feature type="domain" description="NFACT protein C-terminal" evidence="13">
    <location>
        <begin position="1002"/>
        <end position="1092"/>
    </location>
</feature>
<feature type="domain" description="NFACT RNA-binding" evidence="12">
    <location>
        <begin position="559"/>
        <end position="669"/>
    </location>
</feature>
<feature type="compositionally biased region" description="Acidic residues" evidence="11">
    <location>
        <begin position="721"/>
        <end position="744"/>
    </location>
</feature>
<feature type="compositionally biased region" description="Basic and acidic residues" evidence="11">
    <location>
        <begin position="745"/>
        <end position="776"/>
    </location>
</feature>
<feature type="compositionally biased region" description="Polar residues" evidence="11">
    <location>
        <begin position="808"/>
        <end position="817"/>
    </location>
</feature>
<evidence type="ECO:0000256" key="4">
    <source>
        <dbReference type="ARBA" id="ARBA00022490"/>
    </source>
</evidence>
<keyword evidence="5 10" id="KW-0175">Coiled coil</keyword>
<dbReference type="GO" id="GO:1990112">
    <property type="term" value="C:RQC complex"/>
    <property type="evidence" value="ECO:0007669"/>
    <property type="project" value="TreeGrafter"/>
</dbReference>
<feature type="compositionally biased region" description="Acidic residues" evidence="11">
    <location>
        <begin position="982"/>
        <end position="1005"/>
    </location>
</feature>
<evidence type="ECO:0000256" key="8">
    <source>
        <dbReference type="ARBA" id="ARBA00071447"/>
    </source>
</evidence>
<dbReference type="PANTHER" id="PTHR15239">
    <property type="entry name" value="NUCLEAR EXPORT MEDIATOR FACTOR NEMF"/>
    <property type="match status" value="1"/>
</dbReference>
<evidence type="ECO:0000256" key="11">
    <source>
        <dbReference type="SAM" id="MobiDB-lite"/>
    </source>
</evidence>
<dbReference type="GO" id="GO:0043023">
    <property type="term" value="F:ribosomal large subunit binding"/>
    <property type="evidence" value="ECO:0007669"/>
    <property type="project" value="TreeGrafter"/>
</dbReference>
<evidence type="ECO:0000256" key="5">
    <source>
        <dbReference type="ARBA" id="ARBA00023054"/>
    </source>
</evidence>
<evidence type="ECO:0000259" key="12">
    <source>
        <dbReference type="Pfam" id="PF05670"/>
    </source>
</evidence>
<evidence type="ECO:0000256" key="6">
    <source>
        <dbReference type="ARBA" id="ARBA00023242"/>
    </source>
</evidence>
<dbReference type="Gene3D" id="2.30.310.10">
    <property type="entry name" value="ibrinogen binding protein from staphylococcus aureus domain"/>
    <property type="match status" value="1"/>
</dbReference>
<feature type="compositionally biased region" description="Basic and acidic residues" evidence="11">
    <location>
        <begin position="1062"/>
        <end position="1082"/>
    </location>
</feature>
<dbReference type="GO" id="GO:0005634">
    <property type="term" value="C:nucleus"/>
    <property type="evidence" value="ECO:0007669"/>
    <property type="project" value="UniProtKB-SubCell"/>
</dbReference>
<keyword evidence="4" id="KW-0963">Cytoplasm</keyword>
<dbReference type="Pfam" id="PF05670">
    <property type="entry name" value="NFACT-R_1"/>
    <property type="match status" value="1"/>
</dbReference>
<dbReference type="EMBL" id="WNYA01000007">
    <property type="protein sequence ID" value="KAG8561477.1"/>
    <property type="molecule type" value="Genomic_DNA"/>
</dbReference>
<dbReference type="PANTHER" id="PTHR15239:SF6">
    <property type="entry name" value="RIBOSOME QUALITY CONTROL COMPLEX SUBUNIT NEMF"/>
    <property type="match status" value="1"/>
</dbReference>
<sequence length="1103" mass="124803">MLSRTEPAGHPFLCAHVRQRVPAVGKVTEAEENMKSRYNTIDIRAVISELSDSLLGMRVNNVYDVDSKTYLIRLQKPDSKAILLVESGIRIHTTEFEWPKNMMPSGFAMKCRKHLRSRRLVSIKQLGVDRIVDFQFGSDDAAYHLIVELYDRGNIVLTDHEYLILNILRFRTDEADDVKFAVREHYPVDNAKAREPLLTIERLKEILENAQKGDQLKRVLNPHLPYGATLIEHCLLESGLSSNVKVDQLTGDSDLEMVHAALKKAEEYMDNTLHFKGKGYIIQKREKKPSLEPDKASEDILTYEEFHPFLFTQYVNCPYVEFDTFDKAVDEFYSKLEGQKIDLKALHQEKQALKKLENVRKDHEQRLESLHLAQEVDKVRGELIEMNLDIVDRALQVVRSALANQIDWTEIGVIVKEAQAQGDPVALAIKELKLQTNHITMLLKNPYTISEEEEDEEEEEKPEIHEPKGKKKKGKNKQQPKKTQKNKPMLVDVDLSLTAYANAKKYYDHKRHAAKKTQKTVEAAEKAFKSAEKKTKQTLKEVQTVSTIQKARKVYWFEKFLWFISSENYLVIAGRDQQQNEMIVKRYLRPGDVYVHADLHGATSCVIKNPTGEPVPPRTLTEAGTMAVCYSAAWDARVITSAWWVHHNQVSKTAPTGEYLTTGSFMIRGKKNFLPPSYLMMGFGFLFKVDEPCVWRHKGERKVKVQDEDLESVTSSNIELATEENELEAPEEDTDGSSEDEEEDMPHSKHEVESDTKDKNAAPSHEHVSEDVHSDEGSDAGSSHSTDNTAEVKEEEEEEEEKEGVSYPDTTIDLSHLQTKRTLNRTAILQPEHSVVNDKSAGRKHLSAKERREIKKKKKPDDLEETKPVETAEKTEASEPLNTAQGGTGQQPLKRGQKSKMKKMKEKYKDQDDEDRELIMQLLGSAGSTKEEKGKKGKKGKTKEEPAKKQPQKGKGGSKGSGKKDGTGSTGIFITQDLQDMTLEEPQDDKDDGDQDAPGSEEAENLLDSLTGQPDSEDILLFSVPVCAPYTAMTSYKYKVKLTPGTQKKGKAAKTALNSFMHSKETSSREKDLLRSVKDTDLSRNMPGKVKMSAPNLLSAKKK</sequence>
<dbReference type="InterPro" id="IPR051608">
    <property type="entry name" value="RQC_Subunit_NEMF"/>
</dbReference>
<evidence type="ECO:0000259" key="13">
    <source>
        <dbReference type="Pfam" id="PF11923"/>
    </source>
</evidence>
<keyword evidence="6" id="KW-0539">Nucleus</keyword>
<dbReference type="FunFam" id="2.30.310.10:FF:000001">
    <property type="entry name" value="Nuclear export mediator factor Nemf"/>
    <property type="match status" value="1"/>
</dbReference>
<comment type="subcellular location">
    <subcellularLocation>
        <location evidence="2">Cytoplasm</location>
    </subcellularLocation>
    <subcellularLocation>
        <location evidence="1">Nucleus</location>
    </subcellularLocation>
</comment>
<feature type="compositionally biased region" description="Basic and acidic residues" evidence="11">
    <location>
        <begin position="847"/>
        <end position="877"/>
    </location>
</feature>
<feature type="region of interest" description="Disordered" evidence="11">
    <location>
        <begin position="707"/>
        <end position="1013"/>
    </location>
</feature>
<feature type="compositionally biased region" description="Basic residues" evidence="11">
    <location>
        <begin position="468"/>
        <end position="485"/>
    </location>
</feature>
<gene>
    <name evidence="14" type="ORF">GDO81_015359</name>
</gene>
<feature type="compositionally biased region" description="Acidic residues" evidence="11">
    <location>
        <begin position="793"/>
        <end position="802"/>
    </location>
</feature>
<evidence type="ECO:0000313" key="14">
    <source>
        <dbReference type="EMBL" id="KAG8561477.1"/>
    </source>
</evidence>
<proteinExistence type="inferred from homology"/>
<evidence type="ECO:0000256" key="2">
    <source>
        <dbReference type="ARBA" id="ARBA00004496"/>
    </source>
</evidence>
<feature type="compositionally biased region" description="Basic residues" evidence="11">
    <location>
        <begin position="895"/>
        <end position="906"/>
    </location>
</feature>
<evidence type="ECO:0000256" key="1">
    <source>
        <dbReference type="ARBA" id="ARBA00004123"/>
    </source>
</evidence>
<evidence type="ECO:0000256" key="7">
    <source>
        <dbReference type="ARBA" id="ARBA00062982"/>
    </source>
</evidence>
<dbReference type="InterPro" id="IPR008532">
    <property type="entry name" value="NFACT_RNA-bd"/>
</dbReference>
<reference evidence="14" key="1">
    <citation type="thesis" date="2020" institute="ProQuest LLC" country="789 East Eisenhower Parkway, Ann Arbor, MI, USA">
        <title>Comparative Genomics and Chromosome Evolution.</title>
        <authorList>
            <person name="Mudd A.B."/>
        </authorList>
    </citation>
    <scope>NUCLEOTIDE SEQUENCE</scope>
    <source>
        <strain evidence="14">237g6f4</strain>
        <tissue evidence="14">Blood</tissue>
    </source>
</reference>
<dbReference type="Proteomes" id="UP000824782">
    <property type="component" value="Unassembled WGS sequence"/>
</dbReference>
<dbReference type="Pfam" id="PF05833">
    <property type="entry name" value="NFACT_N"/>
    <property type="match status" value="1"/>
</dbReference>
<feature type="region of interest" description="Disordered" evidence="11">
    <location>
        <begin position="449"/>
        <end position="488"/>
    </location>
</feature>
<dbReference type="GO" id="GO:0005737">
    <property type="term" value="C:cytoplasm"/>
    <property type="evidence" value="ECO:0007669"/>
    <property type="project" value="UniProtKB-SubCell"/>
</dbReference>
<feature type="compositionally biased region" description="Acidic residues" evidence="11">
    <location>
        <begin position="450"/>
        <end position="461"/>
    </location>
</feature>
<dbReference type="InterPro" id="IPR021846">
    <property type="entry name" value="NFACT-C"/>
</dbReference>